<keyword evidence="5" id="KW-1185">Reference proteome</keyword>
<reference evidence="4 5" key="1">
    <citation type="submission" date="2024-05" db="EMBL/GenBank/DDBJ databases">
        <title>Genetic variation in Jamaican populations of the coffee berry borer (Hypothenemus hampei).</title>
        <authorList>
            <person name="Errbii M."/>
            <person name="Myrie A."/>
        </authorList>
    </citation>
    <scope>NUCLEOTIDE SEQUENCE [LARGE SCALE GENOMIC DNA]</scope>
    <source>
        <strain evidence="4">JA-Hopewell-2020-01-JO</strain>
        <tissue evidence="4">Whole body</tissue>
    </source>
</reference>
<dbReference type="InterPro" id="IPR002885">
    <property type="entry name" value="PPR_rpt"/>
</dbReference>
<dbReference type="Proteomes" id="UP001566132">
    <property type="component" value="Unassembled WGS sequence"/>
</dbReference>
<dbReference type="Pfam" id="PF13812">
    <property type="entry name" value="PPR_3"/>
    <property type="match status" value="1"/>
</dbReference>
<dbReference type="InterPro" id="IPR033443">
    <property type="entry name" value="PROP1-like_PPR_dom"/>
</dbReference>
<protein>
    <recommendedName>
        <fullName evidence="3">PROP1-like PPR domain-containing protein</fullName>
    </recommendedName>
</protein>
<dbReference type="PANTHER" id="PTHR24014:SF6">
    <property type="entry name" value="PENTATRICOPEPTIDE REPEAT-CONTAINING PROTEIN 1, MITOCHONDRIAL"/>
    <property type="match status" value="1"/>
</dbReference>
<dbReference type="AlphaFoldDB" id="A0ABD1FBE2"/>
<feature type="repeat" description="PPR" evidence="2">
    <location>
        <begin position="154"/>
        <end position="188"/>
    </location>
</feature>
<name>A0ABD1FBE2_HYPHA</name>
<dbReference type="PANTHER" id="PTHR24014">
    <property type="entry name" value="2-OXOGLUTARATE AND IRON-DEPENDENT OXYGENASE DOMAIN-CONTAINING PROTEIN 2"/>
    <property type="match status" value="1"/>
</dbReference>
<gene>
    <name evidence="4" type="ORF">ABEB36_000494</name>
</gene>
<dbReference type="InterPro" id="IPR011990">
    <property type="entry name" value="TPR-like_helical_dom_sf"/>
</dbReference>
<comment type="caution">
    <text evidence="4">The sequence shown here is derived from an EMBL/GenBank/DDBJ whole genome shotgun (WGS) entry which is preliminary data.</text>
</comment>
<evidence type="ECO:0000256" key="1">
    <source>
        <dbReference type="ARBA" id="ARBA00022737"/>
    </source>
</evidence>
<dbReference type="Gene3D" id="1.25.40.10">
    <property type="entry name" value="Tetratricopeptide repeat domain"/>
    <property type="match status" value="3"/>
</dbReference>
<accession>A0ABD1FBE2</accession>
<feature type="domain" description="PROP1-like PPR" evidence="3">
    <location>
        <begin position="158"/>
        <end position="310"/>
    </location>
</feature>
<feature type="repeat" description="PPR" evidence="2">
    <location>
        <begin position="229"/>
        <end position="263"/>
    </location>
</feature>
<evidence type="ECO:0000259" key="3">
    <source>
        <dbReference type="Pfam" id="PF17177"/>
    </source>
</evidence>
<dbReference type="NCBIfam" id="TIGR00756">
    <property type="entry name" value="PPR"/>
    <property type="match status" value="2"/>
</dbReference>
<proteinExistence type="predicted"/>
<evidence type="ECO:0000313" key="5">
    <source>
        <dbReference type="Proteomes" id="UP001566132"/>
    </source>
</evidence>
<sequence>MFKLRFYINFTRRSLPSSPISTHVPSCLASNKVLHENYSETPSKPSNFHRKTLNQTLWNTPTSISNSIETEHTFLIKAKLNPDNFGDGVLDSELLNEDDLQNEQFRSENPAPHQKLSTKKYADIIKGFIRQRKIKEAIDVLEIRMLQEDRVKPESYIYSLLLGACGRVGYTKKAFMLYNDMKKRGLKVHPGAYTALFNACSNSPWPTTDGLTRAKHLYNIMIEKNYQPNETNYNAMIKAFGRCGELSMAFSLVDKMEKEGFRIKADTFAFLFQTCISDKEAGFRHCLLVWRKLIEKHIPPSIFTFNLMLRCVRECGLGNLEITTDVIGKLIGENKRTISLENSKEVKLLEEPNDALIKAENFDMRPNLLAVKPHLGGILSISEVKQPEDRLLLIGGCKGLLETMNHYKCTPDIKTFTLLLDSIPSTQAAEKELIVAMKKLNVKPDVDFYNMLIKKRSMRFDYEGAKEVLDTMKQLKYRPNVMTYGILALGCQTKEEALELINQMKLARYTLNSVILGAMLKQACCHMRFDYIFEIMEVCLSESVPVNQKFLDHLTDFKRKCKAKRDAKELTKKETQKYSVFKERLKTWLENVQKDDSEDAHPWQQYRQTYPDDVKFKCKDTARFKPRHASLFRVKTSKKHLK</sequence>
<evidence type="ECO:0000313" key="4">
    <source>
        <dbReference type="EMBL" id="KAL1516599.1"/>
    </source>
</evidence>
<dbReference type="Pfam" id="PF17177">
    <property type="entry name" value="PPR_long"/>
    <property type="match status" value="1"/>
</dbReference>
<evidence type="ECO:0000256" key="2">
    <source>
        <dbReference type="PROSITE-ProRule" id="PRU00708"/>
    </source>
</evidence>
<organism evidence="4 5">
    <name type="scientific">Hypothenemus hampei</name>
    <name type="common">Coffee berry borer</name>
    <dbReference type="NCBI Taxonomy" id="57062"/>
    <lineage>
        <taxon>Eukaryota</taxon>
        <taxon>Metazoa</taxon>
        <taxon>Ecdysozoa</taxon>
        <taxon>Arthropoda</taxon>
        <taxon>Hexapoda</taxon>
        <taxon>Insecta</taxon>
        <taxon>Pterygota</taxon>
        <taxon>Neoptera</taxon>
        <taxon>Endopterygota</taxon>
        <taxon>Coleoptera</taxon>
        <taxon>Polyphaga</taxon>
        <taxon>Cucujiformia</taxon>
        <taxon>Curculionidae</taxon>
        <taxon>Scolytinae</taxon>
        <taxon>Hypothenemus</taxon>
    </lineage>
</organism>
<dbReference type="PROSITE" id="PS51375">
    <property type="entry name" value="PPR"/>
    <property type="match status" value="2"/>
</dbReference>
<dbReference type="EMBL" id="JBDJPC010000001">
    <property type="protein sequence ID" value="KAL1516599.1"/>
    <property type="molecule type" value="Genomic_DNA"/>
</dbReference>
<keyword evidence="1" id="KW-0677">Repeat</keyword>